<proteinExistence type="predicted"/>
<comment type="caution">
    <text evidence="2">The sequence shown here is derived from an EMBL/GenBank/DDBJ whole genome shotgun (WGS) entry which is preliminary data.</text>
</comment>
<dbReference type="AlphaFoldDB" id="A0A4P5PBV0"/>
<keyword evidence="1" id="KW-0472">Membrane</keyword>
<organism evidence="2 3">
    <name type="scientific">Enterococcus florum</name>
    <dbReference type="NCBI Taxonomy" id="2480627"/>
    <lineage>
        <taxon>Bacteria</taxon>
        <taxon>Bacillati</taxon>
        <taxon>Bacillota</taxon>
        <taxon>Bacilli</taxon>
        <taxon>Lactobacillales</taxon>
        <taxon>Enterococcaceae</taxon>
        <taxon>Enterococcus</taxon>
    </lineage>
</organism>
<name>A0A4P5PBV0_9ENTE</name>
<dbReference type="Proteomes" id="UP000290567">
    <property type="component" value="Unassembled WGS sequence"/>
</dbReference>
<dbReference type="EMBL" id="BJCC01000036">
    <property type="protein sequence ID" value="GCF95667.1"/>
    <property type="molecule type" value="Genomic_DNA"/>
</dbReference>
<evidence type="ECO:0000313" key="2">
    <source>
        <dbReference type="EMBL" id="GCF95667.1"/>
    </source>
</evidence>
<evidence type="ECO:0000313" key="3">
    <source>
        <dbReference type="Proteomes" id="UP000290567"/>
    </source>
</evidence>
<protein>
    <submittedName>
        <fullName evidence="2">Uncharacterized protein</fullName>
    </submittedName>
</protein>
<reference evidence="3" key="1">
    <citation type="submission" date="2019-02" db="EMBL/GenBank/DDBJ databases">
        <title>Draft genome sequence of Enterococcus sp. Gos25-1.</title>
        <authorList>
            <person name="Tanaka N."/>
            <person name="Shiwa Y."/>
            <person name="Fujita N."/>
        </authorList>
    </citation>
    <scope>NUCLEOTIDE SEQUENCE [LARGE SCALE GENOMIC DNA]</scope>
    <source>
        <strain evidence="3">Gos25-1</strain>
    </source>
</reference>
<keyword evidence="3" id="KW-1185">Reference proteome</keyword>
<sequence length="67" mass="7659">MLLEKIRNMLRFLWIAFAAGCALVQIVFEDAGMIEFTLAVIGFTLLVEGMALEVALYYERKKEEISE</sequence>
<keyword evidence="1" id="KW-1133">Transmembrane helix</keyword>
<evidence type="ECO:0000256" key="1">
    <source>
        <dbReference type="SAM" id="Phobius"/>
    </source>
</evidence>
<accession>A0A4P5PBV0</accession>
<dbReference type="RefSeq" id="WP_146624043.1">
    <property type="nucleotide sequence ID" value="NZ_BJCC01000036.1"/>
</dbReference>
<feature type="transmembrane region" description="Helical" evidence="1">
    <location>
        <begin position="34"/>
        <end position="58"/>
    </location>
</feature>
<keyword evidence="1" id="KW-0812">Transmembrane</keyword>
<feature type="transmembrane region" description="Helical" evidence="1">
    <location>
        <begin position="12"/>
        <end position="28"/>
    </location>
</feature>
<gene>
    <name evidence="2" type="ORF">NRIC_35580</name>
</gene>